<dbReference type="Pfam" id="PF26427">
    <property type="entry name" value="HR_L37"/>
    <property type="match status" value="1"/>
</dbReference>
<evidence type="ECO:0000313" key="3">
    <source>
        <dbReference type="Proteomes" id="UP000288351"/>
    </source>
</evidence>
<accession>A0A401QUQ3</accession>
<organism evidence="2 3">
    <name type="scientific">Streptomyces noursei</name>
    <name type="common">Streptomyces albulus</name>
    <dbReference type="NCBI Taxonomy" id="1971"/>
    <lineage>
        <taxon>Bacteria</taxon>
        <taxon>Bacillati</taxon>
        <taxon>Actinomycetota</taxon>
        <taxon>Actinomycetes</taxon>
        <taxon>Kitasatosporales</taxon>
        <taxon>Streptomycetaceae</taxon>
        <taxon>Streptomyces</taxon>
    </lineage>
</organism>
<feature type="region of interest" description="Disordered" evidence="1">
    <location>
        <begin position="1"/>
        <end position="22"/>
    </location>
</feature>
<dbReference type="InterPro" id="IPR058090">
    <property type="entry name" value="bL37_actino"/>
</dbReference>
<name>A0A401QUQ3_STRNR</name>
<feature type="region of interest" description="Disordered" evidence="1">
    <location>
        <begin position="34"/>
        <end position="68"/>
    </location>
</feature>
<protein>
    <submittedName>
        <fullName evidence="2">Uncharacterized protein</fullName>
    </submittedName>
</protein>
<evidence type="ECO:0000313" key="2">
    <source>
        <dbReference type="EMBL" id="GCB89032.1"/>
    </source>
</evidence>
<feature type="compositionally biased region" description="Basic residues" evidence="1">
    <location>
        <begin position="46"/>
        <end position="68"/>
    </location>
</feature>
<reference evidence="2 3" key="1">
    <citation type="journal article" date="2019" name="Microbiol. Resour. Announc.">
        <title>Draft Genome Sequence of the Most Traditional epsilon-Poly-l-Lysine Producer, Streptomyces albulus NBRC14147.</title>
        <authorList>
            <person name="Yamanaka K."/>
            <person name="Hamano Y."/>
        </authorList>
    </citation>
    <scope>NUCLEOTIDE SEQUENCE [LARGE SCALE GENOMIC DNA]</scope>
    <source>
        <strain evidence="2 3">NBRC 14147</strain>
    </source>
</reference>
<gene>
    <name evidence="2" type="ORF">SALB_01705</name>
</gene>
<proteinExistence type="predicted"/>
<dbReference type="EMBL" id="BHXC01000006">
    <property type="protein sequence ID" value="GCB89032.1"/>
    <property type="molecule type" value="Genomic_DNA"/>
</dbReference>
<sequence length="68" mass="7839">MRREGAPKLQPCAPDTTTPVANRHHWVGMPEMRHLFGNQEGDAMSSKRRRKKKSRRKHAANHGKRPQS</sequence>
<comment type="caution">
    <text evidence="2">The sequence shown here is derived from an EMBL/GenBank/DDBJ whole genome shotgun (WGS) entry which is preliminary data.</text>
</comment>
<dbReference type="AlphaFoldDB" id="A0A401QUQ3"/>
<evidence type="ECO:0000256" key="1">
    <source>
        <dbReference type="SAM" id="MobiDB-lite"/>
    </source>
</evidence>
<dbReference type="Proteomes" id="UP000288351">
    <property type="component" value="Unassembled WGS sequence"/>
</dbReference>